<feature type="compositionally biased region" description="Pro residues" evidence="1">
    <location>
        <begin position="55"/>
        <end position="71"/>
    </location>
</feature>
<dbReference type="RefSeq" id="XP_018550919.1">
    <property type="nucleotide sequence ID" value="XM_018695403.2"/>
</dbReference>
<name>A0AAJ7QAJ6_LATCA</name>
<feature type="region of interest" description="Disordered" evidence="1">
    <location>
        <begin position="33"/>
        <end position="132"/>
    </location>
</feature>
<feature type="region of interest" description="Disordered" evidence="1">
    <location>
        <begin position="159"/>
        <end position="179"/>
    </location>
</feature>
<evidence type="ECO:0000256" key="1">
    <source>
        <dbReference type="SAM" id="MobiDB-lite"/>
    </source>
</evidence>
<evidence type="ECO:0000313" key="3">
    <source>
        <dbReference type="RefSeq" id="XP_018550919.1"/>
    </source>
</evidence>
<evidence type="ECO:0000313" key="2">
    <source>
        <dbReference type="Proteomes" id="UP000694890"/>
    </source>
</evidence>
<accession>A0AAJ7QAJ6</accession>
<dbReference type="AlphaFoldDB" id="A0AAJ7QAJ6"/>
<proteinExistence type="predicted"/>
<gene>
    <name evidence="3" type="primary">LOC108896326</name>
</gene>
<reference evidence="3" key="1">
    <citation type="submission" date="2025-08" db="UniProtKB">
        <authorList>
            <consortium name="RefSeq"/>
        </authorList>
    </citation>
    <scope>IDENTIFICATION</scope>
    <source>
        <tissue evidence="3">Brain</tissue>
    </source>
</reference>
<feature type="compositionally biased region" description="Low complexity" evidence="1">
    <location>
        <begin position="159"/>
        <end position="169"/>
    </location>
</feature>
<dbReference type="GeneID" id="108896326"/>
<sequence length="179" mass="19749">MDIVLIRSTRLNKMTQTRHKTIKNVHLTAAPSADIRHSPIMSSDHTQLLRRPLPPRRTPPIVKPPPAPRPSAGPVILDQSDAGTRRPSRWDADTPAPRAAPPTPLQPDTSAPLMDRVTEGFPCKPPRSRPRNPLLELLQSDVRFRAPPPIFCLSDFLQSHSGSQHNSQSPPAACPPDLH</sequence>
<dbReference type="KEGG" id="lcf:108896326"/>
<dbReference type="Proteomes" id="UP000694890">
    <property type="component" value="Linkage group LG1"/>
</dbReference>
<protein>
    <submittedName>
        <fullName evidence="3">Actin nucleation-promoting factor WASL isoform X1</fullName>
    </submittedName>
</protein>
<organism evidence="2 3">
    <name type="scientific">Lates calcarifer</name>
    <name type="common">Barramundi</name>
    <name type="synonym">Holocentrus calcarifer</name>
    <dbReference type="NCBI Taxonomy" id="8187"/>
    <lineage>
        <taxon>Eukaryota</taxon>
        <taxon>Metazoa</taxon>
        <taxon>Chordata</taxon>
        <taxon>Craniata</taxon>
        <taxon>Vertebrata</taxon>
        <taxon>Euteleostomi</taxon>
        <taxon>Actinopterygii</taxon>
        <taxon>Neopterygii</taxon>
        <taxon>Teleostei</taxon>
        <taxon>Neoteleostei</taxon>
        <taxon>Acanthomorphata</taxon>
        <taxon>Carangaria</taxon>
        <taxon>Carangaria incertae sedis</taxon>
        <taxon>Centropomidae</taxon>
        <taxon>Lates</taxon>
    </lineage>
</organism>